<proteinExistence type="predicted"/>
<organism evidence="4 5">
    <name type="scientific">Clostridium gelidum</name>
    <dbReference type="NCBI Taxonomy" id="704125"/>
    <lineage>
        <taxon>Bacteria</taxon>
        <taxon>Bacillati</taxon>
        <taxon>Bacillota</taxon>
        <taxon>Clostridia</taxon>
        <taxon>Eubacteriales</taxon>
        <taxon>Clostridiaceae</taxon>
        <taxon>Clostridium</taxon>
    </lineage>
</organism>
<evidence type="ECO:0000256" key="1">
    <source>
        <dbReference type="ARBA" id="ARBA00022679"/>
    </source>
</evidence>
<dbReference type="PROSITE" id="PS51186">
    <property type="entry name" value="GNAT"/>
    <property type="match status" value="2"/>
</dbReference>
<name>A0ABN6ITR3_9CLOT</name>
<sequence length="317" mass="36535">MLGKELNQSICLKEYITEKEYKEITELKEFCSSNDKVNLKLGLHYKLNMPKSSEIELENINEFLYYIDEVLVAYLGISCFGGNIGEISGMTHPNWRRKGIFKKLFELGRDECKNRNFNKILLLSDGKSSSGIEFIKIVNGNYDFSEYRMKRFNKVSSESMNSINLRKAVKLDKKEIGKQNTMFFNDIEEIENFQEEDVEESESIQKVDIDGIGSSAEGEERLNEGIYMVELKGETIGKINVEYSDNVAFIFGFGILPDFRGKGYGKAALKEALCIINEKNIYEIELDVECKNNTALNLYKSCGFEEQSVMNYYKYYI</sequence>
<evidence type="ECO:0000313" key="4">
    <source>
        <dbReference type="EMBL" id="BCZ45594.1"/>
    </source>
</evidence>
<evidence type="ECO:0000259" key="3">
    <source>
        <dbReference type="PROSITE" id="PS51186"/>
    </source>
</evidence>
<dbReference type="PANTHER" id="PTHR43420">
    <property type="entry name" value="ACETYLTRANSFERASE"/>
    <property type="match status" value="1"/>
</dbReference>
<reference evidence="5" key="1">
    <citation type="submission" date="2021-07" db="EMBL/GenBank/DDBJ databases">
        <title>Complete genome sequencing of a Clostridium isolate.</title>
        <authorList>
            <person name="Ueki A."/>
            <person name="Tonouchi A."/>
        </authorList>
    </citation>
    <scope>NUCLEOTIDE SEQUENCE [LARGE SCALE GENOMIC DNA]</scope>
    <source>
        <strain evidence="5">C5S11</strain>
    </source>
</reference>
<keyword evidence="5" id="KW-1185">Reference proteome</keyword>
<protein>
    <submittedName>
        <fullName evidence="4">GNAT family N-acetyltransferase</fullName>
    </submittedName>
</protein>
<feature type="domain" description="N-acetyltransferase" evidence="3">
    <location>
        <begin position="16"/>
        <end position="154"/>
    </location>
</feature>
<dbReference type="InterPro" id="IPR000182">
    <property type="entry name" value="GNAT_dom"/>
</dbReference>
<dbReference type="EMBL" id="AP024849">
    <property type="protein sequence ID" value="BCZ45594.1"/>
    <property type="molecule type" value="Genomic_DNA"/>
</dbReference>
<dbReference type="Gene3D" id="3.40.630.30">
    <property type="match status" value="2"/>
</dbReference>
<dbReference type="Proteomes" id="UP000824633">
    <property type="component" value="Chromosome"/>
</dbReference>
<dbReference type="RefSeq" id="WP_224037173.1">
    <property type="nucleotide sequence ID" value="NZ_AP024849.1"/>
</dbReference>
<dbReference type="SUPFAM" id="SSF55729">
    <property type="entry name" value="Acyl-CoA N-acyltransferases (Nat)"/>
    <property type="match status" value="2"/>
</dbReference>
<keyword evidence="2" id="KW-0012">Acyltransferase</keyword>
<dbReference type="InterPro" id="IPR016181">
    <property type="entry name" value="Acyl_CoA_acyltransferase"/>
</dbReference>
<accession>A0ABN6ITR3</accession>
<keyword evidence="1" id="KW-0808">Transferase</keyword>
<gene>
    <name evidence="4" type="ORF">psyc5s11_16610</name>
</gene>
<evidence type="ECO:0000256" key="2">
    <source>
        <dbReference type="ARBA" id="ARBA00023315"/>
    </source>
</evidence>
<dbReference type="CDD" id="cd04301">
    <property type="entry name" value="NAT_SF"/>
    <property type="match status" value="2"/>
</dbReference>
<dbReference type="InterPro" id="IPR050680">
    <property type="entry name" value="YpeA/RimI_acetyltransf"/>
</dbReference>
<dbReference type="Pfam" id="PF00583">
    <property type="entry name" value="Acetyltransf_1"/>
    <property type="match status" value="1"/>
</dbReference>
<feature type="domain" description="N-acetyltransferase" evidence="3">
    <location>
        <begin position="188"/>
        <end position="317"/>
    </location>
</feature>
<evidence type="ECO:0000313" key="5">
    <source>
        <dbReference type="Proteomes" id="UP000824633"/>
    </source>
</evidence>